<gene>
    <name evidence="6" type="ORF">CHRIB12_LOCUS23478</name>
</gene>
<evidence type="ECO:0000256" key="1">
    <source>
        <dbReference type="ARBA" id="ARBA00004170"/>
    </source>
</evidence>
<dbReference type="PANTHER" id="PTHR43134">
    <property type="entry name" value="SIGNAL RECOGNITION PARTICLE RECEPTOR SUBUNIT ALPHA"/>
    <property type="match status" value="1"/>
</dbReference>
<proteinExistence type="predicted"/>
<evidence type="ECO:0000313" key="7">
    <source>
        <dbReference type="Proteomes" id="UP000684084"/>
    </source>
</evidence>
<evidence type="ECO:0000256" key="2">
    <source>
        <dbReference type="ARBA" id="ARBA00022741"/>
    </source>
</evidence>
<keyword evidence="4" id="KW-0472">Membrane</keyword>
<dbReference type="PANTHER" id="PTHR43134:SF1">
    <property type="entry name" value="SIGNAL RECOGNITION PARTICLE RECEPTOR SUBUNIT ALPHA"/>
    <property type="match status" value="1"/>
</dbReference>
<comment type="subcellular location">
    <subcellularLocation>
        <location evidence="1">Membrane</location>
        <topology evidence="1">Peripheral membrane protein</topology>
    </subcellularLocation>
</comment>
<name>A0A915ZY28_9GLOM</name>
<dbReference type="VEuPathDB" id="FungiDB:RhiirFUN_007286"/>
<dbReference type="GO" id="GO:0005789">
    <property type="term" value="C:endoplasmic reticulum membrane"/>
    <property type="evidence" value="ECO:0007669"/>
    <property type="project" value="TreeGrafter"/>
</dbReference>
<comment type="caution">
    <text evidence="6">The sequence shown here is derived from an EMBL/GenBank/DDBJ whole genome shotgun (WGS) entry which is preliminary data.</text>
</comment>
<evidence type="ECO:0000259" key="5">
    <source>
        <dbReference type="Pfam" id="PF00448"/>
    </source>
</evidence>
<dbReference type="Proteomes" id="UP000684084">
    <property type="component" value="Unassembled WGS sequence"/>
</dbReference>
<dbReference type="GO" id="GO:0006614">
    <property type="term" value="P:SRP-dependent cotranslational protein targeting to membrane"/>
    <property type="evidence" value="ECO:0007669"/>
    <property type="project" value="InterPro"/>
</dbReference>
<dbReference type="EMBL" id="CAGKOT010000091">
    <property type="protein sequence ID" value="CAB5394748.1"/>
    <property type="molecule type" value="Genomic_DNA"/>
</dbReference>
<protein>
    <recommendedName>
        <fullName evidence="5">SRP54-type proteins GTP-binding domain-containing protein</fullName>
    </recommendedName>
</protein>
<feature type="domain" description="SRP54-type proteins GTP-binding" evidence="5">
    <location>
        <begin position="27"/>
        <end position="69"/>
    </location>
</feature>
<reference evidence="6" key="1">
    <citation type="submission" date="2020-05" db="EMBL/GenBank/DDBJ databases">
        <authorList>
            <person name="Rincon C."/>
            <person name="Sanders R I."/>
            <person name="Robbins C."/>
            <person name="Chaturvedi A."/>
        </authorList>
    </citation>
    <scope>NUCLEOTIDE SEQUENCE</scope>
    <source>
        <strain evidence="6">CHB12</strain>
    </source>
</reference>
<sequence length="70" mass="7795">MGRMEALAKLISVNNLDKMIFAIFLDHGMILTKLDIVDDKVGAALSMTYTIEQLILFVGTGQTYTNLKNM</sequence>
<dbReference type="AlphaFoldDB" id="A0A915ZY28"/>
<evidence type="ECO:0000256" key="4">
    <source>
        <dbReference type="ARBA" id="ARBA00023136"/>
    </source>
</evidence>
<dbReference type="GO" id="GO:0005047">
    <property type="term" value="F:signal recognition particle binding"/>
    <property type="evidence" value="ECO:0007669"/>
    <property type="project" value="TreeGrafter"/>
</dbReference>
<keyword evidence="3" id="KW-0342">GTP-binding</keyword>
<dbReference type="Pfam" id="PF00448">
    <property type="entry name" value="SRP54"/>
    <property type="match status" value="1"/>
</dbReference>
<evidence type="ECO:0000256" key="3">
    <source>
        <dbReference type="ARBA" id="ARBA00023134"/>
    </source>
</evidence>
<organism evidence="6 7">
    <name type="scientific">Rhizophagus irregularis</name>
    <dbReference type="NCBI Taxonomy" id="588596"/>
    <lineage>
        <taxon>Eukaryota</taxon>
        <taxon>Fungi</taxon>
        <taxon>Fungi incertae sedis</taxon>
        <taxon>Mucoromycota</taxon>
        <taxon>Glomeromycotina</taxon>
        <taxon>Glomeromycetes</taxon>
        <taxon>Glomerales</taxon>
        <taxon>Glomeraceae</taxon>
        <taxon>Rhizophagus</taxon>
    </lineage>
</organism>
<dbReference type="OrthoDB" id="1727884at2759"/>
<dbReference type="GO" id="GO:0003924">
    <property type="term" value="F:GTPase activity"/>
    <property type="evidence" value="ECO:0007669"/>
    <property type="project" value="TreeGrafter"/>
</dbReference>
<keyword evidence="2" id="KW-0547">Nucleotide-binding</keyword>
<dbReference type="InterPro" id="IPR000897">
    <property type="entry name" value="SRP54_GTPase_dom"/>
</dbReference>
<dbReference type="GO" id="GO:0005525">
    <property type="term" value="F:GTP binding"/>
    <property type="evidence" value="ECO:0007669"/>
    <property type="project" value="UniProtKB-KW"/>
</dbReference>
<accession>A0A915ZY28</accession>
<evidence type="ECO:0000313" key="6">
    <source>
        <dbReference type="EMBL" id="CAB5394748.1"/>
    </source>
</evidence>